<keyword evidence="6" id="KW-1185">Reference proteome</keyword>
<organism evidence="5 6">
    <name type="scientific">Protomyces lactucae-debilis</name>
    <dbReference type="NCBI Taxonomy" id="2754530"/>
    <lineage>
        <taxon>Eukaryota</taxon>
        <taxon>Fungi</taxon>
        <taxon>Dikarya</taxon>
        <taxon>Ascomycota</taxon>
        <taxon>Taphrinomycotina</taxon>
        <taxon>Taphrinomycetes</taxon>
        <taxon>Taphrinales</taxon>
        <taxon>Protomycetaceae</taxon>
        <taxon>Protomyces</taxon>
    </lineage>
</organism>
<dbReference type="Proteomes" id="UP000193685">
    <property type="component" value="Unassembled WGS sequence"/>
</dbReference>
<dbReference type="RefSeq" id="XP_040727440.1">
    <property type="nucleotide sequence ID" value="XM_040871870.1"/>
</dbReference>
<dbReference type="GO" id="GO:0051301">
    <property type="term" value="P:cell division"/>
    <property type="evidence" value="ECO:0007669"/>
    <property type="project" value="UniProtKB-KW"/>
</dbReference>
<comment type="caution">
    <text evidence="5">The sequence shown here is derived from an EMBL/GenBank/DDBJ whole genome shotgun (WGS) entry which is preliminary data.</text>
</comment>
<dbReference type="CDD" id="cd06224">
    <property type="entry name" value="REM"/>
    <property type="match status" value="1"/>
</dbReference>
<keyword evidence="1 2" id="KW-0344">Guanine-nucleotide releasing factor</keyword>
<evidence type="ECO:0000259" key="4">
    <source>
        <dbReference type="PROSITE" id="PS50212"/>
    </source>
</evidence>
<dbReference type="Pfam" id="PF00618">
    <property type="entry name" value="RasGEF_N"/>
    <property type="match status" value="1"/>
</dbReference>
<dbReference type="Gene3D" id="1.10.840.10">
    <property type="entry name" value="Ras guanine-nucleotide exchange factors catalytic domain"/>
    <property type="match status" value="1"/>
</dbReference>
<reference evidence="5 6" key="1">
    <citation type="submission" date="2016-07" db="EMBL/GenBank/DDBJ databases">
        <title>Pervasive Adenine N6-methylation of Active Genes in Fungi.</title>
        <authorList>
            <consortium name="DOE Joint Genome Institute"/>
            <person name="Mondo S.J."/>
            <person name="Dannebaum R.O."/>
            <person name="Kuo R.C."/>
            <person name="Labutti K."/>
            <person name="Haridas S."/>
            <person name="Kuo A."/>
            <person name="Salamov A."/>
            <person name="Ahrendt S.R."/>
            <person name="Lipzen A."/>
            <person name="Sullivan W."/>
            <person name="Andreopoulos W.B."/>
            <person name="Clum A."/>
            <person name="Lindquist E."/>
            <person name="Daum C."/>
            <person name="Ramamoorthy G.K."/>
            <person name="Gryganskyi A."/>
            <person name="Culley D."/>
            <person name="Magnuson J.K."/>
            <person name="James T.Y."/>
            <person name="O'Malley M.A."/>
            <person name="Stajich J.E."/>
            <person name="Spatafora J.W."/>
            <person name="Visel A."/>
            <person name="Grigoriev I.V."/>
        </authorList>
    </citation>
    <scope>NUCLEOTIDE SEQUENCE [LARGE SCALE GENOMIC DNA]</scope>
    <source>
        <strain evidence="5 6">12-1054</strain>
    </source>
</reference>
<dbReference type="PANTHER" id="PTHR23113">
    <property type="entry name" value="GUANINE NUCLEOTIDE EXCHANGE FACTOR"/>
    <property type="match status" value="1"/>
</dbReference>
<keyword evidence="5" id="KW-0131">Cell cycle</keyword>
<dbReference type="OMA" id="IAKECCE"/>
<keyword evidence="5" id="KW-0132">Cell division</keyword>
<dbReference type="GO" id="GO:0007265">
    <property type="term" value="P:Ras protein signal transduction"/>
    <property type="evidence" value="ECO:0007669"/>
    <property type="project" value="TreeGrafter"/>
</dbReference>
<dbReference type="AlphaFoldDB" id="A0A1Y2FQK0"/>
<gene>
    <name evidence="5" type="ORF">BCR37DRAFT_401937</name>
</gene>
<dbReference type="PROSITE" id="PS50009">
    <property type="entry name" value="RASGEF_CAT"/>
    <property type="match status" value="1"/>
</dbReference>
<evidence type="ECO:0000313" key="6">
    <source>
        <dbReference type="Proteomes" id="UP000193685"/>
    </source>
</evidence>
<feature type="domain" description="Ras-GEF" evidence="3">
    <location>
        <begin position="180"/>
        <end position="417"/>
    </location>
</feature>
<dbReference type="InterPro" id="IPR008937">
    <property type="entry name" value="Ras-like_GEF"/>
</dbReference>
<dbReference type="Pfam" id="PF00617">
    <property type="entry name" value="RasGEF"/>
    <property type="match status" value="1"/>
</dbReference>
<dbReference type="CDD" id="cd00155">
    <property type="entry name" value="RasGEF"/>
    <property type="match status" value="1"/>
</dbReference>
<sequence>MHDLEHELVYDHKGNVKGGTLLALVERLTRHDFLDSTYNSTFLLTYKSFTTAQELSRILMQRFVITPPAGLSSVELQLWVEKKQQPIKLRVFNIFKSWMESFFMEPQCQKTVDWLNGLNEFAVMHMANSLPGVPVLTKLIDTRIEQGDVPFRRMTLNLTSPVPPPIVPKNTKRLRLLEIDPLEVARQLTIMESTLYNKIKPVECLDKSWSRREAGTENAENIKAMIFNSNRITVWVAEVILAQTELKRRVQIIKHLIQVLRHCRGLNNFSTLTAIISGLNSAPVHRLRRTWSQIPSRLMQTVESLNDLISAAKNFSAYRETLHSHQPPCVPFLGVYLTDLTFIEDGNAHTLNHKGREYISFSKRQKTAEVIREIQQYQHVPYALQPLPDIQKYITSCLDLTREISDMWDLSLEREPREREDEKIARLLQESGFL</sequence>
<dbReference type="EMBL" id="MCFI01000003">
    <property type="protein sequence ID" value="ORY86258.1"/>
    <property type="molecule type" value="Genomic_DNA"/>
</dbReference>
<protein>
    <submittedName>
        <fullName evidence="5">Cell division control protein</fullName>
    </submittedName>
</protein>
<dbReference type="PROSITE" id="PS50212">
    <property type="entry name" value="RASGEF_NTER"/>
    <property type="match status" value="1"/>
</dbReference>
<dbReference type="InterPro" id="IPR000651">
    <property type="entry name" value="Ras-like_Gua-exchang_fac_N"/>
</dbReference>
<dbReference type="InterPro" id="IPR001895">
    <property type="entry name" value="RASGEF_cat_dom"/>
</dbReference>
<dbReference type="OrthoDB" id="546434at2759"/>
<dbReference type="PANTHER" id="PTHR23113:SF368">
    <property type="entry name" value="CELL DIVISION CONTROL PROTEIN 25"/>
    <property type="match status" value="1"/>
</dbReference>
<dbReference type="GeneID" id="63788469"/>
<evidence type="ECO:0000256" key="1">
    <source>
        <dbReference type="ARBA" id="ARBA00022658"/>
    </source>
</evidence>
<dbReference type="STRING" id="56484.A0A1Y2FQK0"/>
<dbReference type="SUPFAM" id="SSF48366">
    <property type="entry name" value="Ras GEF"/>
    <property type="match status" value="1"/>
</dbReference>
<evidence type="ECO:0000313" key="5">
    <source>
        <dbReference type="EMBL" id="ORY86258.1"/>
    </source>
</evidence>
<evidence type="ECO:0000259" key="3">
    <source>
        <dbReference type="PROSITE" id="PS50009"/>
    </source>
</evidence>
<evidence type="ECO:0000256" key="2">
    <source>
        <dbReference type="PROSITE-ProRule" id="PRU00168"/>
    </source>
</evidence>
<accession>A0A1Y2FQK0</accession>
<dbReference type="Gene3D" id="1.20.870.10">
    <property type="entry name" value="Son of sevenless (SoS) protein Chain: S domain 1"/>
    <property type="match status" value="1"/>
</dbReference>
<dbReference type="InterPro" id="IPR036964">
    <property type="entry name" value="RASGEF_cat_dom_sf"/>
</dbReference>
<dbReference type="InterPro" id="IPR023578">
    <property type="entry name" value="Ras_GEF_dom_sf"/>
</dbReference>
<dbReference type="GO" id="GO:0005886">
    <property type="term" value="C:plasma membrane"/>
    <property type="evidence" value="ECO:0007669"/>
    <property type="project" value="TreeGrafter"/>
</dbReference>
<proteinExistence type="predicted"/>
<feature type="domain" description="N-terminal Ras-GEF" evidence="4">
    <location>
        <begin position="12"/>
        <end position="144"/>
    </location>
</feature>
<dbReference type="SMART" id="SM00147">
    <property type="entry name" value="RasGEF"/>
    <property type="match status" value="1"/>
</dbReference>
<dbReference type="GO" id="GO:0005085">
    <property type="term" value="F:guanyl-nucleotide exchange factor activity"/>
    <property type="evidence" value="ECO:0007669"/>
    <property type="project" value="UniProtKB-KW"/>
</dbReference>
<dbReference type="SMART" id="SM00229">
    <property type="entry name" value="RasGEFN"/>
    <property type="match status" value="1"/>
</dbReference>
<name>A0A1Y2FQK0_PROLT</name>